<comment type="caution">
    <text evidence="3">The sequence shown here is derived from an EMBL/GenBank/DDBJ whole genome shotgun (WGS) entry which is preliminary data.</text>
</comment>
<comment type="similarity">
    <text evidence="2">Belongs to the 2H phosphoesterase superfamily. ThpR family.</text>
</comment>
<dbReference type="SUPFAM" id="SSF55144">
    <property type="entry name" value="LigT-like"/>
    <property type="match status" value="1"/>
</dbReference>
<dbReference type="GO" id="GO:0008664">
    <property type="term" value="F:RNA 2',3'-cyclic 3'-phosphodiesterase activity"/>
    <property type="evidence" value="ECO:0007669"/>
    <property type="project" value="UniProtKB-EC"/>
</dbReference>
<comment type="function">
    <text evidence="2">Hydrolyzes RNA 2',3'-cyclic phosphodiester to an RNA 2'-phosphomonoester.</text>
</comment>
<dbReference type="EMBL" id="VRLR01000004">
    <property type="protein sequence ID" value="TXK81176.1"/>
    <property type="molecule type" value="Genomic_DNA"/>
</dbReference>
<accession>A0A5C8LV74</accession>
<dbReference type="NCBIfam" id="TIGR02258">
    <property type="entry name" value="2_5_ligase"/>
    <property type="match status" value="1"/>
</dbReference>
<dbReference type="Gene3D" id="3.90.1140.10">
    <property type="entry name" value="Cyclic phosphodiesterase"/>
    <property type="match status" value="1"/>
</dbReference>
<name>A0A5C8LV74_9GAMM</name>
<protein>
    <recommendedName>
        <fullName evidence="2">RNA 2',3'-cyclic phosphodiesterase</fullName>
        <shortName evidence="2">RNA 2',3'-CPDase</shortName>
        <ecNumber evidence="2">3.1.4.58</ecNumber>
    </recommendedName>
</protein>
<comment type="catalytic activity">
    <reaction evidence="2">
        <text>a 3'-end 2',3'-cyclophospho-ribonucleotide-RNA + H2O = a 3'-end 2'-phospho-ribonucleotide-RNA + H(+)</text>
        <dbReference type="Rhea" id="RHEA:11828"/>
        <dbReference type="Rhea" id="RHEA-COMP:10464"/>
        <dbReference type="Rhea" id="RHEA-COMP:17353"/>
        <dbReference type="ChEBI" id="CHEBI:15377"/>
        <dbReference type="ChEBI" id="CHEBI:15378"/>
        <dbReference type="ChEBI" id="CHEBI:83064"/>
        <dbReference type="ChEBI" id="CHEBI:173113"/>
        <dbReference type="EC" id="3.1.4.58"/>
    </reaction>
</comment>
<dbReference type="InterPro" id="IPR004175">
    <property type="entry name" value="RNA_CPDase"/>
</dbReference>
<keyword evidence="4" id="KW-1185">Reference proteome</keyword>
<evidence type="ECO:0000313" key="3">
    <source>
        <dbReference type="EMBL" id="TXK81176.1"/>
    </source>
</evidence>
<dbReference type="OrthoDB" id="7061261at2"/>
<keyword evidence="1 2" id="KW-0378">Hydrolase</keyword>
<gene>
    <name evidence="3" type="primary">thpR</name>
    <name evidence="3" type="ORF">FU839_08640</name>
</gene>
<dbReference type="PANTHER" id="PTHR35561">
    <property type="entry name" value="RNA 2',3'-CYCLIC PHOSPHODIESTERASE"/>
    <property type="match status" value="1"/>
</dbReference>
<feature type="short sequence motif" description="HXTX 1" evidence="2">
    <location>
        <begin position="47"/>
        <end position="50"/>
    </location>
</feature>
<feature type="active site" description="Proton acceptor" evidence="2">
    <location>
        <position position="131"/>
    </location>
</feature>
<dbReference type="Proteomes" id="UP000321814">
    <property type="component" value="Unassembled WGS sequence"/>
</dbReference>
<dbReference type="InterPro" id="IPR009097">
    <property type="entry name" value="Cyclic_Pdiesterase"/>
</dbReference>
<dbReference type="RefSeq" id="WP_147904033.1">
    <property type="nucleotide sequence ID" value="NZ_VRLR01000004.1"/>
</dbReference>
<evidence type="ECO:0000313" key="4">
    <source>
        <dbReference type="Proteomes" id="UP000321814"/>
    </source>
</evidence>
<reference evidence="3 4" key="1">
    <citation type="submission" date="2019-08" db="EMBL/GenBank/DDBJ databases">
        <title>Draft genome analysis of Rheinheimera tangshanensis isolated from the roots of fresh rice plants (Oryza sativa).</title>
        <authorList>
            <person name="Yu Q."/>
            <person name="Qi Y."/>
            <person name="Zhang H."/>
            <person name="Pu J."/>
        </authorList>
    </citation>
    <scope>NUCLEOTIDE SEQUENCE [LARGE SCALE GENOMIC DNA]</scope>
    <source>
        <strain evidence="3 4">JA3-B52</strain>
    </source>
</reference>
<dbReference type="AlphaFoldDB" id="A0A5C8LV74"/>
<proteinExistence type="inferred from homology"/>
<dbReference type="EC" id="3.1.4.58" evidence="2"/>
<feature type="short sequence motif" description="HXTX 2" evidence="2">
    <location>
        <begin position="131"/>
        <end position="134"/>
    </location>
</feature>
<evidence type="ECO:0000256" key="2">
    <source>
        <dbReference type="HAMAP-Rule" id="MF_01940"/>
    </source>
</evidence>
<dbReference type="GO" id="GO:0004113">
    <property type="term" value="F:2',3'-cyclic-nucleotide 3'-phosphodiesterase activity"/>
    <property type="evidence" value="ECO:0007669"/>
    <property type="project" value="InterPro"/>
</dbReference>
<evidence type="ECO:0000256" key="1">
    <source>
        <dbReference type="ARBA" id="ARBA00022801"/>
    </source>
</evidence>
<feature type="active site" description="Proton donor" evidence="2">
    <location>
        <position position="47"/>
    </location>
</feature>
<sequence length="184" mass="21103">MPEIIHKMNDRCFLSLKFSTEQQRLLHAYQQPALCQNAKWHSVNNLHLTLVFLGQQAFTVQQQLWSQSLELLSQLPPFELCFDQLNQFSRAQVLYLGLSEPPEAMMALQQKLQQLALPFLNAPVPEIFVPHVTLARKFQSVDAFPLTVEPLRLFCTEVALYHSISTEQGVSYQSVETYTLVPKS</sequence>
<organism evidence="3 4">
    <name type="scientific">Rheinheimera tangshanensis</name>
    <dbReference type="NCBI Taxonomy" id="400153"/>
    <lineage>
        <taxon>Bacteria</taxon>
        <taxon>Pseudomonadati</taxon>
        <taxon>Pseudomonadota</taxon>
        <taxon>Gammaproteobacteria</taxon>
        <taxon>Chromatiales</taxon>
        <taxon>Chromatiaceae</taxon>
        <taxon>Rheinheimera</taxon>
    </lineage>
</organism>
<dbReference type="HAMAP" id="MF_01940">
    <property type="entry name" value="RNA_CPDase"/>
    <property type="match status" value="1"/>
</dbReference>
<dbReference type="Pfam" id="PF13563">
    <property type="entry name" value="2_5_RNA_ligase2"/>
    <property type="match status" value="1"/>
</dbReference>
<dbReference type="PANTHER" id="PTHR35561:SF1">
    <property type="entry name" value="RNA 2',3'-CYCLIC PHOSPHODIESTERASE"/>
    <property type="match status" value="1"/>
</dbReference>